<accession>A0A409Y5W9</accession>
<gene>
    <name evidence="1" type="ORF">CVT26_013625</name>
</gene>
<name>A0A409Y5W9_9AGAR</name>
<dbReference type="AlphaFoldDB" id="A0A409Y5W9"/>
<dbReference type="Proteomes" id="UP000284706">
    <property type="component" value="Unassembled WGS sequence"/>
</dbReference>
<evidence type="ECO:0000313" key="1">
    <source>
        <dbReference type="EMBL" id="PPQ98369.1"/>
    </source>
</evidence>
<proteinExistence type="predicted"/>
<organism evidence="1 2">
    <name type="scientific">Gymnopilus dilepis</name>
    <dbReference type="NCBI Taxonomy" id="231916"/>
    <lineage>
        <taxon>Eukaryota</taxon>
        <taxon>Fungi</taxon>
        <taxon>Dikarya</taxon>
        <taxon>Basidiomycota</taxon>
        <taxon>Agaricomycotina</taxon>
        <taxon>Agaricomycetes</taxon>
        <taxon>Agaricomycetidae</taxon>
        <taxon>Agaricales</taxon>
        <taxon>Agaricineae</taxon>
        <taxon>Hymenogastraceae</taxon>
        <taxon>Gymnopilus</taxon>
    </lineage>
</organism>
<evidence type="ECO:0000313" key="2">
    <source>
        <dbReference type="Proteomes" id="UP000284706"/>
    </source>
</evidence>
<dbReference type="EMBL" id="NHYE01001111">
    <property type="protein sequence ID" value="PPQ98369.1"/>
    <property type="molecule type" value="Genomic_DNA"/>
</dbReference>
<reference evidence="1 2" key="1">
    <citation type="journal article" date="2018" name="Evol. Lett.">
        <title>Horizontal gene cluster transfer increased hallucinogenic mushroom diversity.</title>
        <authorList>
            <person name="Reynolds H.T."/>
            <person name="Vijayakumar V."/>
            <person name="Gluck-Thaler E."/>
            <person name="Korotkin H.B."/>
            <person name="Matheny P.B."/>
            <person name="Slot J.C."/>
        </authorList>
    </citation>
    <scope>NUCLEOTIDE SEQUENCE [LARGE SCALE GENOMIC DNA]</scope>
    <source>
        <strain evidence="1 2">SRW20</strain>
    </source>
</reference>
<comment type="caution">
    <text evidence="1">The sequence shown here is derived from an EMBL/GenBank/DDBJ whole genome shotgun (WGS) entry which is preliminary data.</text>
</comment>
<dbReference type="InParanoid" id="A0A409Y5W9"/>
<sequence>MELEKQLDEGACNRRPRTLNVNSKGVGTFLIRSDAESRDTRIIATAYDPGDPDLVIDIHKQKKSMKPSLSPRAFC</sequence>
<protein>
    <submittedName>
        <fullName evidence="1">Uncharacterized protein</fullName>
    </submittedName>
</protein>
<keyword evidence="2" id="KW-1185">Reference proteome</keyword>